<dbReference type="EMBL" id="GEBQ01009756">
    <property type="protein sequence ID" value="JAT30221.1"/>
    <property type="molecule type" value="Transcribed_RNA"/>
</dbReference>
<feature type="non-terminal residue" evidence="2">
    <location>
        <position position="1"/>
    </location>
</feature>
<accession>A0A1B6M2Q5</accession>
<protein>
    <recommendedName>
        <fullName evidence="3">PiggyBac transposable element-derived protein domain-containing protein</fullName>
    </recommendedName>
</protein>
<reference evidence="2" key="1">
    <citation type="submission" date="2015-11" db="EMBL/GenBank/DDBJ databases">
        <title>De novo transcriptome assembly of four potential Pierce s Disease insect vectors from Arizona vineyards.</title>
        <authorList>
            <person name="Tassone E.E."/>
        </authorList>
    </citation>
    <scope>NUCLEOTIDE SEQUENCE</scope>
</reference>
<name>A0A1B6M2Q5_9HEMI</name>
<gene>
    <name evidence="2" type="ORF">g.49928</name>
</gene>
<evidence type="ECO:0008006" key="3">
    <source>
        <dbReference type="Google" id="ProtNLM"/>
    </source>
</evidence>
<dbReference type="AlphaFoldDB" id="A0A1B6M2Q5"/>
<feature type="region of interest" description="Disordered" evidence="1">
    <location>
        <begin position="36"/>
        <end position="58"/>
    </location>
</feature>
<evidence type="ECO:0000313" key="2">
    <source>
        <dbReference type="EMBL" id="JAT30221.1"/>
    </source>
</evidence>
<feature type="region of interest" description="Disordered" evidence="1">
    <location>
        <begin position="1"/>
        <end position="22"/>
    </location>
</feature>
<sequence>STSKRGRFCSSTPLKHRPTLRTNNTRPLRLFDHVISSLSDSDDDEDPTPQPPNWKPLDLDFNVYPYNPNNEDVGINPDLIETMVDCEPIEFFNLYFNDEVISLLVEETNRYAEQIMQRIPHSPHGRL</sequence>
<evidence type="ECO:0000256" key="1">
    <source>
        <dbReference type="SAM" id="MobiDB-lite"/>
    </source>
</evidence>
<proteinExistence type="predicted"/>
<feature type="non-terminal residue" evidence="2">
    <location>
        <position position="127"/>
    </location>
</feature>
<organism evidence="2">
    <name type="scientific">Graphocephala atropunctata</name>
    <dbReference type="NCBI Taxonomy" id="36148"/>
    <lineage>
        <taxon>Eukaryota</taxon>
        <taxon>Metazoa</taxon>
        <taxon>Ecdysozoa</taxon>
        <taxon>Arthropoda</taxon>
        <taxon>Hexapoda</taxon>
        <taxon>Insecta</taxon>
        <taxon>Pterygota</taxon>
        <taxon>Neoptera</taxon>
        <taxon>Paraneoptera</taxon>
        <taxon>Hemiptera</taxon>
        <taxon>Auchenorrhyncha</taxon>
        <taxon>Membracoidea</taxon>
        <taxon>Cicadellidae</taxon>
        <taxon>Cicadellinae</taxon>
        <taxon>Cicadellini</taxon>
        <taxon>Graphocephala</taxon>
    </lineage>
</organism>